<dbReference type="PROSITE" id="PS50949">
    <property type="entry name" value="HTH_GNTR"/>
    <property type="match status" value="1"/>
</dbReference>
<reference evidence="5 6" key="1">
    <citation type="submission" date="2018-08" db="EMBL/GenBank/DDBJ databases">
        <title>Recombination of ecologically and evolutionarily significant loci maintains genetic cohesion in the Pseudomonas syringae species complex.</title>
        <authorList>
            <person name="Dillon M."/>
            <person name="Thakur S."/>
            <person name="Almeida R.N.D."/>
            <person name="Weir B.S."/>
            <person name="Guttman D.S."/>
        </authorList>
    </citation>
    <scope>NUCLEOTIDE SEQUENCE [LARGE SCALE GENOMIC DNA]</scope>
    <source>
        <strain evidence="5 6">ICMP 5931</strain>
    </source>
</reference>
<dbReference type="Proteomes" id="UP000271097">
    <property type="component" value="Unassembled WGS sequence"/>
</dbReference>
<dbReference type="Gene3D" id="1.10.10.10">
    <property type="entry name" value="Winged helix-like DNA-binding domain superfamily/Winged helix DNA-binding domain"/>
    <property type="match status" value="1"/>
</dbReference>
<organism evidence="5 6">
    <name type="scientific">Pseudomonas amygdali pv. ulmi</name>
    <dbReference type="NCBI Taxonomy" id="251720"/>
    <lineage>
        <taxon>Bacteria</taxon>
        <taxon>Pseudomonadati</taxon>
        <taxon>Pseudomonadota</taxon>
        <taxon>Gammaproteobacteria</taxon>
        <taxon>Pseudomonadales</taxon>
        <taxon>Pseudomonadaceae</taxon>
        <taxon>Pseudomonas</taxon>
        <taxon>Pseudomonas amygdali</taxon>
    </lineage>
</organism>
<dbReference type="GO" id="GO:0003677">
    <property type="term" value="F:DNA binding"/>
    <property type="evidence" value="ECO:0007669"/>
    <property type="project" value="UniProtKB-KW"/>
</dbReference>
<keyword evidence="2" id="KW-0238">DNA-binding</keyword>
<dbReference type="InterPro" id="IPR036390">
    <property type="entry name" value="WH_DNA-bd_sf"/>
</dbReference>
<evidence type="ECO:0000313" key="5">
    <source>
        <dbReference type="EMBL" id="RMR24711.1"/>
    </source>
</evidence>
<evidence type="ECO:0000256" key="1">
    <source>
        <dbReference type="ARBA" id="ARBA00023015"/>
    </source>
</evidence>
<comment type="caution">
    <text evidence="5">The sequence shown here is derived from an EMBL/GenBank/DDBJ whole genome shotgun (WGS) entry which is preliminary data.</text>
</comment>
<feature type="domain" description="HTH gntR-type" evidence="4">
    <location>
        <begin position="2"/>
        <end position="69"/>
    </location>
</feature>
<sequence length="237" mass="27049">MKDGKAALYEDLKRKILTMDLYPDEDLDEARLSERYSLSRTPVREILRRLAGEGFVEIHENRGARVVPMDHATLRSFFQVAPMIYGAIGRLAVHNHTASQLADLKATQARFRKAASTKDATAMVMENTRFHAIMGHMSRNKFLQASLDRLLIDHARIGHTVYRPHNEAMDRHFAASVAEHDLLIEAIERRDEDAVADLVFEHWEPSREKMEMYVAPQAMKAEKLSIQLDSDVAAKLK</sequence>
<dbReference type="InterPro" id="IPR036388">
    <property type="entry name" value="WH-like_DNA-bd_sf"/>
</dbReference>
<dbReference type="AlphaFoldDB" id="A0A3M4TCH8"/>
<dbReference type="Pfam" id="PF00392">
    <property type="entry name" value="GntR"/>
    <property type="match status" value="1"/>
</dbReference>
<accession>A0A3M4TCH8</accession>
<dbReference type="InterPro" id="IPR011711">
    <property type="entry name" value="GntR_C"/>
</dbReference>
<dbReference type="RefSeq" id="WP_122308725.1">
    <property type="nucleotide sequence ID" value="NZ_RBRS01000037.1"/>
</dbReference>
<dbReference type="Pfam" id="PF07729">
    <property type="entry name" value="FCD"/>
    <property type="match status" value="1"/>
</dbReference>
<evidence type="ECO:0000259" key="4">
    <source>
        <dbReference type="PROSITE" id="PS50949"/>
    </source>
</evidence>
<gene>
    <name evidence="5" type="ORF">ALP90_01997</name>
</gene>
<proteinExistence type="predicted"/>
<dbReference type="GO" id="GO:0003700">
    <property type="term" value="F:DNA-binding transcription factor activity"/>
    <property type="evidence" value="ECO:0007669"/>
    <property type="project" value="InterPro"/>
</dbReference>
<dbReference type="CDD" id="cd07377">
    <property type="entry name" value="WHTH_GntR"/>
    <property type="match status" value="1"/>
</dbReference>
<evidence type="ECO:0000256" key="2">
    <source>
        <dbReference type="ARBA" id="ARBA00023125"/>
    </source>
</evidence>
<dbReference type="Gene3D" id="1.20.120.530">
    <property type="entry name" value="GntR ligand-binding domain-like"/>
    <property type="match status" value="1"/>
</dbReference>
<dbReference type="SMART" id="SM00345">
    <property type="entry name" value="HTH_GNTR"/>
    <property type="match status" value="1"/>
</dbReference>
<name>A0A3M4TCH8_PSEA0</name>
<evidence type="ECO:0000313" key="6">
    <source>
        <dbReference type="Proteomes" id="UP000271097"/>
    </source>
</evidence>
<keyword evidence="1" id="KW-0805">Transcription regulation</keyword>
<dbReference type="SUPFAM" id="SSF46785">
    <property type="entry name" value="Winged helix' DNA-binding domain"/>
    <property type="match status" value="1"/>
</dbReference>
<dbReference type="PANTHER" id="PTHR43537:SF53">
    <property type="entry name" value="HTH-TYPE TRANSCRIPTIONAL REPRESSOR NANR"/>
    <property type="match status" value="1"/>
</dbReference>
<protein>
    <recommendedName>
        <fullName evidence="4">HTH gntR-type domain-containing protein</fullName>
    </recommendedName>
</protein>
<dbReference type="InterPro" id="IPR008920">
    <property type="entry name" value="TF_FadR/GntR_C"/>
</dbReference>
<keyword evidence="3" id="KW-0804">Transcription</keyword>
<dbReference type="EMBL" id="RBRS01000037">
    <property type="protein sequence ID" value="RMR24711.1"/>
    <property type="molecule type" value="Genomic_DNA"/>
</dbReference>
<dbReference type="SUPFAM" id="SSF48008">
    <property type="entry name" value="GntR ligand-binding domain-like"/>
    <property type="match status" value="1"/>
</dbReference>
<dbReference type="PANTHER" id="PTHR43537">
    <property type="entry name" value="TRANSCRIPTIONAL REGULATOR, GNTR FAMILY"/>
    <property type="match status" value="1"/>
</dbReference>
<evidence type="ECO:0000256" key="3">
    <source>
        <dbReference type="ARBA" id="ARBA00023163"/>
    </source>
</evidence>
<dbReference type="SMART" id="SM00895">
    <property type="entry name" value="FCD"/>
    <property type="match status" value="1"/>
</dbReference>
<dbReference type="InterPro" id="IPR000524">
    <property type="entry name" value="Tscrpt_reg_HTH_GntR"/>
</dbReference>